<dbReference type="InterPro" id="IPR017390">
    <property type="entry name" value="Ubiquitinyl_hydrolase_UCH37"/>
</dbReference>
<dbReference type="Gene3D" id="1.20.58.860">
    <property type="match status" value="1"/>
</dbReference>
<accession>A0A084WKJ6</accession>
<evidence type="ECO:0000256" key="1">
    <source>
        <dbReference type="ARBA" id="ARBA00000707"/>
    </source>
</evidence>
<dbReference type="CDD" id="cd09617">
    <property type="entry name" value="Peptidase_C12_UCH37_BAP1"/>
    <property type="match status" value="1"/>
</dbReference>
<dbReference type="FunFam" id="1.20.58.860:FF:000001">
    <property type="entry name" value="Ubiquitin carboxyl-terminal hydrolase"/>
    <property type="match status" value="1"/>
</dbReference>
<dbReference type="SUPFAM" id="SSF54001">
    <property type="entry name" value="Cysteine proteinases"/>
    <property type="match status" value="1"/>
</dbReference>
<feature type="site" description="Important for enzyme activity" evidence="11 12">
    <location>
        <position position="179"/>
    </location>
</feature>
<dbReference type="FunFam" id="3.40.532.10:FF:000001">
    <property type="entry name" value="Ubiquitin carboxyl-terminal hydrolase"/>
    <property type="match status" value="1"/>
</dbReference>
<feature type="active site" description="Nucleophile" evidence="10 12">
    <location>
        <position position="88"/>
    </location>
</feature>
<name>A0A084WKJ6_ANOSI</name>
<dbReference type="PROSITE" id="PS52048">
    <property type="entry name" value="UCH_DOMAIN"/>
    <property type="match status" value="1"/>
</dbReference>
<dbReference type="GO" id="GO:0016579">
    <property type="term" value="P:protein deubiquitination"/>
    <property type="evidence" value="ECO:0007669"/>
    <property type="project" value="InterPro"/>
</dbReference>
<gene>
    <name evidence="15" type="ORF">ZHAS_00018786</name>
</gene>
<keyword evidence="4 9" id="KW-0833">Ubl conjugation pathway</keyword>
<comment type="subunit">
    <text evidence="8">Catalytic component of the polycomb repressive deubiquitinase (PR-DUB) complex, at least composed of caly/calypso, Asx and sba (MBD5/6 homolog). The PR-DUB complex associates with nucleosomes to mediate deubiquitination of histone H2AK118ub1 substrates; the association requires the positively charged C-terminal tail of caly, probably due to direct binding of DNA. Interacts (via ULD domain) with Asx (via DEUBAD domain); the interaction produces a stable heterodimer with a composite binding site for ubiquitin. Homodimerizes (via coiled-coil hinge-region between the UCH and ULD domains) to mediate assembly of 2 copies of the caly-Asx heterodimer into a bisymmetric tetramer; dimerization enhances PR-DUB association with nucleosomes.</text>
</comment>
<feature type="domain" description="UCH catalytic" evidence="14">
    <location>
        <begin position="7"/>
        <end position="226"/>
    </location>
</feature>
<reference evidence="16" key="2">
    <citation type="submission" date="2020-05" db="UniProtKB">
        <authorList>
            <consortium name="EnsemblMetazoa"/>
        </authorList>
    </citation>
    <scope>IDENTIFICATION</scope>
</reference>
<keyword evidence="5 9" id="KW-0378">Hydrolase</keyword>
<dbReference type="EC" id="3.4.19.12" evidence="9 13"/>
<reference evidence="15 17" key="1">
    <citation type="journal article" date="2014" name="BMC Genomics">
        <title>Genome sequence of Anopheles sinensis provides insight into genetics basis of mosquito competence for malaria parasites.</title>
        <authorList>
            <person name="Zhou D."/>
            <person name="Zhang D."/>
            <person name="Ding G."/>
            <person name="Shi L."/>
            <person name="Hou Q."/>
            <person name="Ye Y."/>
            <person name="Xu Y."/>
            <person name="Zhou H."/>
            <person name="Xiong C."/>
            <person name="Li S."/>
            <person name="Yu J."/>
            <person name="Hong S."/>
            <person name="Yu X."/>
            <person name="Zou P."/>
            <person name="Chen C."/>
            <person name="Chang X."/>
            <person name="Wang W."/>
            <person name="Lv Y."/>
            <person name="Sun Y."/>
            <person name="Ma L."/>
            <person name="Shen B."/>
            <person name="Zhu C."/>
        </authorList>
    </citation>
    <scope>NUCLEOTIDE SEQUENCE [LARGE SCALE GENOMIC DNA]</scope>
</reference>
<evidence type="ECO:0000256" key="7">
    <source>
        <dbReference type="ARBA" id="ARBA00046227"/>
    </source>
</evidence>
<proteinExistence type="inferred from homology"/>
<dbReference type="GO" id="GO:0006511">
    <property type="term" value="P:ubiquitin-dependent protein catabolic process"/>
    <property type="evidence" value="ECO:0007669"/>
    <property type="project" value="UniProtKB-UniRule"/>
</dbReference>
<evidence type="ECO:0000256" key="6">
    <source>
        <dbReference type="ARBA" id="ARBA00022807"/>
    </source>
</evidence>
<dbReference type="Gene3D" id="3.40.532.10">
    <property type="entry name" value="Peptidase C12, ubiquitin carboxyl-terminal hydrolase"/>
    <property type="match status" value="1"/>
</dbReference>
<evidence type="ECO:0000313" key="17">
    <source>
        <dbReference type="Proteomes" id="UP000030765"/>
    </source>
</evidence>
<feature type="active site" description="Proton donor" evidence="10 12">
    <location>
        <position position="164"/>
    </location>
</feature>
<keyword evidence="3 9" id="KW-0645">Protease</keyword>
<evidence type="ECO:0000256" key="10">
    <source>
        <dbReference type="PIRSR" id="PIRSR038120-1"/>
    </source>
</evidence>
<dbReference type="EMBL" id="ATLV01024123">
    <property type="status" value="NOT_ANNOTATED_CDS"/>
    <property type="molecule type" value="Genomic_DNA"/>
</dbReference>
<dbReference type="InterPro" id="IPR036959">
    <property type="entry name" value="Peptidase_C12_UCH_sf"/>
</dbReference>
<evidence type="ECO:0000259" key="14">
    <source>
        <dbReference type="PROSITE" id="PS52048"/>
    </source>
</evidence>
<dbReference type="EMBL" id="KE525349">
    <property type="protein sequence ID" value="KFB50740.1"/>
    <property type="molecule type" value="Genomic_DNA"/>
</dbReference>
<evidence type="ECO:0000256" key="3">
    <source>
        <dbReference type="ARBA" id="ARBA00022670"/>
    </source>
</evidence>
<dbReference type="GO" id="GO:0005737">
    <property type="term" value="C:cytoplasm"/>
    <property type="evidence" value="ECO:0007669"/>
    <property type="project" value="TreeGrafter"/>
</dbReference>
<dbReference type="PANTHER" id="PTHR10589">
    <property type="entry name" value="UBIQUITIN CARBOXYL-TERMINAL HYDROLASE"/>
    <property type="match status" value="1"/>
</dbReference>
<evidence type="ECO:0000313" key="16">
    <source>
        <dbReference type="EnsemblMetazoa" id="ASIC018786-PA"/>
    </source>
</evidence>
<dbReference type="Pfam" id="PF01088">
    <property type="entry name" value="Peptidase_C12"/>
    <property type="match status" value="1"/>
</dbReference>
<dbReference type="OMA" id="YIQYEIQ"/>
<evidence type="ECO:0000256" key="4">
    <source>
        <dbReference type="ARBA" id="ARBA00022786"/>
    </source>
</evidence>
<dbReference type="InterPro" id="IPR041507">
    <property type="entry name" value="UCH_C"/>
</dbReference>
<evidence type="ECO:0000256" key="5">
    <source>
        <dbReference type="ARBA" id="ARBA00022801"/>
    </source>
</evidence>
<evidence type="ECO:0000256" key="8">
    <source>
        <dbReference type="ARBA" id="ARBA00049710"/>
    </source>
</evidence>
<dbReference type="PANTHER" id="PTHR10589:SF16">
    <property type="entry name" value="UBIQUITIN CARBOXYL-TERMINAL HYDROLASE ISOZYME L5"/>
    <property type="match status" value="1"/>
</dbReference>
<evidence type="ECO:0000256" key="11">
    <source>
        <dbReference type="PIRSR" id="PIRSR038120-2"/>
    </source>
</evidence>
<protein>
    <recommendedName>
        <fullName evidence="9 13">Ubiquitin carboxyl-terminal hydrolase</fullName>
        <ecNumber evidence="9 13">3.4.19.12</ecNumber>
    </recommendedName>
</protein>
<dbReference type="VEuPathDB" id="VectorBase:ASIC018786"/>
<keyword evidence="17" id="KW-1185">Reference proteome</keyword>
<dbReference type="InterPro" id="IPR001578">
    <property type="entry name" value="Peptidase_C12_UCH"/>
</dbReference>
<evidence type="ECO:0000256" key="9">
    <source>
        <dbReference type="PIRNR" id="PIRNR038120"/>
    </source>
</evidence>
<dbReference type="Pfam" id="PF18031">
    <property type="entry name" value="UCH_C"/>
    <property type="match status" value="1"/>
</dbReference>
<dbReference type="PROSITE" id="PS52049">
    <property type="entry name" value="ULD"/>
    <property type="match status" value="1"/>
</dbReference>
<dbReference type="EnsemblMetazoa" id="ASIC018786-RA">
    <property type="protein sequence ID" value="ASIC018786-PA"/>
    <property type="gene ID" value="ASIC018786"/>
</dbReference>
<evidence type="ECO:0000256" key="12">
    <source>
        <dbReference type="PROSITE-ProRule" id="PRU01393"/>
    </source>
</evidence>
<dbReference type="PRINTS" id="PR00707">
    <property type="entry name" value="UBCTHYDRLASE"/>
</dbReference>
<sequence>MADSAGEWCLIESDPGVFTELIKEFGVEGVQVEELWSLEEGNFKDLEPIHGLIFLFKWVKDDEPAGSIVQDSRLEKIFFAKQVINNACATQAILSILLNAEHSDIQLGSTLTDFKDFVTSFDAYNKGLALSNASQIRTVHNSFARQTLFELDNKNAKKDEDVFHFVGYVPIDGRLYELDGLKEGPIDLGPVGAGQDWLKVVRPIIEKRMQKYTEGEIHFNLMALVSDRQMIYQRQIDELLKSDDSEMETDLKQEEITRLKLLVEEEGAKRKRYKVENVRRKHNYLPFIVELLKVLAQNGELMPLYEKAKQRALQREATQSKQS</sequence>
<organism evidence="15">
    <name type="scientific">Anopheles sinensis</name>
    <name type="common">Mosquito</name>
    <dbReference type="NCBI Taxonomy" id="74873"/>
    <lineage>
        <taxon>Eukaryota</taxon>
        <taxon>Metazoa</taxon>
        <taxon>Ecdysozoa</taxon>
        <taxon>Arthropoda</taxon>
        <taxon>Hexapoda</taxon>
        <taxon>Insecta</taxon>
        <taxon>Pterygota</taxon>
        <taxon>Neoptera</taxon>
        <taxon>Endopterygota</taxon>
        <taxon>Diptera</taxon>
        <taxon>Nematocera</taxon>
        <taxon>Culicoidea</taxon>
        <taxon>Culicidae</taxon>
        <taxon>Anophelinae</taxon>
        <taxon>Anopheles</taxon>
    </lineage>
</organism>
<dbReference type="InterPro" id="IPR038765">
    <property type="entry name" value="Papain-like_cys_pep_sf"/>
</dbReference>
<feature type="site" description="Transition state stabilizer" evidence="12">
    <location>
        <position position="82"/>
    </location>
</feature>
<keyword evidence="6 9" id="KW-0788">Thiol protease</keyword>
<comment type="catalytic activity">
    <reaction evidence="1 9 12 13">
        <text>Thiol-dependent hydrolysis of ester, thioester, amide, peptide and isopeptide bonds formed by the C-terminal Gly of ubiquitin (a 76-residue protein attached to proteins as an intracellular targeting signal).</text>
        <dbReference type="EC" id="3.4.19.12"/>
    </reaction>
</comment>
<dbReference type="AlphaFoldDB" id="A0A084WKJ6"/>
<evidence type="ECO:0000313" key="15">
    <source>
        <dbReference type="EMBL" id="KFB50740.1"/>
    </source>
</evidence>
<evidence type="ECO:0000256" key="2">
    <source>
        <dbReference type="ARBA" id="ARBA00009326"/>
    </source>
</evidence>
<evidence type="ECO:0000256" key="13">
    <source>
        <dbReference type="RuleBase" id="RU361215"/>
    </source>
</evidence>
<dbReference type="OrthoDB" id="1924260at2759"/>
<dbReference type="Proteomes" id="UP000030765">
    <property type="component" value="Unassembled WGS sequence"/>
</dbReference>
<comment type="similarity">
    <text evidence="2 9 12 13">Belongs to the peptidase C12 family.</text>
</comment>
<dbReference type="STRING" id="74873.A0A084WKJ6"/>
<dbReference type="GO" id="GO:0004843">
    <property type="term" value="F:cysteine-type deubiquitinase activity"/>
    <property type="evidence" value="ECO:0007669"/>
    <property type="project" value="UniProtKB-UniRule"/>
</dbReference>
<dbReference type="VEuPathDB" id="VectorBase:ASIS021189"/>
<comment type="function">
    <text evidence="7">Catalytic component of the polycomb repressive deubiquitinase (PR-DUB) complex, a complex that specifically mediates deubiquitination of histone H2A monoubiquitinated at 'Lys-119' (H2AK118ub1). Mediates bisymmetric organization of the PR-DUB complex and is involved in association with nucleosomes to mediate deubiquitination. Does not deubiquitinate monoubiquitinated histone H2B. Required to maintain the transcriptionally repressive state of homeotic genes throughout development. The PR-DUB complex has weak or no activity toward 'Lys-48'- and 'Lys-63'-linked polyubiquitin chains. Polycomb group (PcG) protein.</text>
</comment>
<dbReference type="PIRSF" id="PIRSF038120">
    <property type="entry name" value="Ubiquitinyl_hydrolase_UCH37"/>
    <property type="match status" value="1"/>
</dbReference>